<gene>
    <name evidence="1" type="ORF">FWK35_00029804</name>
</gene>
<proteinExistence type="predicted"/>
<evidence type="ECO:0000313" key="1">
    <source>
        <dbReference type="EMBL" id="KAF0688994.1"/>
    </source>
</evidence>
<dbReference type="InterPro" id="IPR012337">
    <property type="entry name" value="RNaseH-like_sf"/>
</dbReference>
<name>A0A6G0VIN1_APHCR</name>
<dbReference type="Proteomes" id="UP000478052">
    <property type="component" value="Unassembled WGS sequence"/>
</dbReference>
<dbReference type="OrthoDB" id="414982at2759"/>
<keyword evidence="2" id="KW-1185">Reference proteome</keyword>
<dbReference type="PANTHER" id="PTHR31511">
    <property type="entry name" value="PROTEIN CBG23764"/>
    <property type="match status" value="1"/>
</dbReference>
<dbReference type="PANTHER" id="PTHR31511:SF12">
    <property type="entry name" value="RHO TERMINATION FACTOR N-TERMINAL DOMAIN-CONTAINING PROTEIN"/>
    <property type="match status" value="1"/>
</dbReference>
<reference evidence="1 2" key="1">
    <citation type="submission" date="2019-08" db="EMBL/GenBank/DDBJ databases">
        <title>Whole genome of Aphis craccivora.</title>
        <authorList>
            <person name="Voronova N.V."/>
            <person name="Shulinski R.S."/>
            <person name="Bandarenka Y.V."/>
            <person name="Zhorov D.G."/>
            <person name="Warner D."/>
        </authorList>
    </citation>
    <scope>NUCLEOTIDE SEQUENCE [LARGE SCALE GENOMIC DNA]</scope>
    <source>
        <strain evidence="1">180601</strain>
        <tissue evidence="1">Whole Body</tissue>
    </source>
</reference>
<dbReference type="InterPro" id="IPR036397">
    <property type="entry name" value="RNaseH_sf"/>
</dbReference>
<dbReference type="GO" id="GO:0003676">
    <property type="term" value="F:nucleic acid binding"/>
    <property type="evidence" value="ECO:0007669"/>
    <property type="project" value="InterPro"/>
</dbReference>
<accession>A0A6G0VIN1</accession>
<evidence type="ECO:0008006" key="3">
    <source>
        <dbReference type="Google" id="ProtNLM"/>
    </source>
</evidence>
<protein>
    <recommendedName>
        <fullName evidence="3">DNA-directed DNA polymerase</fullName>
    </recommendedName>
</protein>
<comment type="caution">
    <text evidence="1">The sequence shown here is derived from an EMBL/GenBank/DDBJ whole genome shotgun (WGS) entry which is preliminary data.</text>
</comment>
<organism evidence="1 2">
    <name type="scientific">Aphis craccivora</name>
    <name type="common">Cowpea aphid</name>
    <dbReference type="NCBI Taxonomy" id="307492"/>
    <lineage>
        <taxon>Eukaryota</taxon>
        <taxon>Metazoa</taxon>
        <taxon>Ecdysozoa</taxon>
        <taxon>Arthropoda</taxon>
        <taxon>Hexapoda</taxon>
        <taxon>Insecta</taxon>
        <taxon>Pterygota</taxon>
        <taxon>Neoptera</taxon>
        <taxon>Paraneoptera</taxon>
        <taxon>Hemiptera</taxon>
        <taxon>Sternorrhyncha</taxon>
        <taxon>Aphidomorpha</taxon>
        <taxon>Aphidoidea</taxon>
        <taxon>Aphididae</taxon>
        <taxon>Aphidini</taxon>
        <taxon>Aphis</taxon>
        <taxon>Aphis</taxon>
    </lineage>
</organism>
<dbReference type="EMBL" id="VUJU01016414">
    <property type="protein sequence ID" value="KAF0688994.1"/>
    <property type="molecule type" value="Genomic_DNA"/>
</dbReference>
<sequence length="243" mass="28270">MKFEHWERTRKHPFAINADFDDISNNNTSIIHNHDIMSYCYYVKPSDDIPQELLEKYDIQTDPVIFRGDQSFDKGDVAKKFMEEIIKVSIKIENMLKVNVPLTRSAEDNIKHRSIVDLGTYPLCKSKFNNNNNLPARDHDHLTGYLPIFFHNLSGYDSHFIITQLGVDSKTINVIPNTEEEFISFTKYVSNNFQIRFVDTYRFMATSLEKLVNNISKGGTSKFKETRKIFNNTDLELVTRKGV</sequence>
<dbReference type="Gene3D" id="3.30.420.10">
    <property type="entry name" value="Ribonuclease H-like superfamily/Ribonuclease H"/>
    <property type="match status" value="1"/>
</dbReference>
<dbReference type="SUPFAM" id="SSF53098">
    <property type="entry name" value="Ribonuclease H-like"/>
    <property type="match status" value="1"/>
</dbReference>
<dbReference type="AlphaFoldDB" id="A0A6G0VIN1"/>
<evidence type="ECO:0000313" key="2">
    <source>
        <dbReference type="Proteomes" id="UP000478052"/>
    </source>
</evidence>